<accession>A0A3G3JV13</accession>
<gene>
    <name evidence="7" type="ORF">EAV92_05590</name>
</gene>
<dbReference type="PANTHER" id="PTHR30086:SF20">
    <property type="entry name" value="ARGININE EXPORTER PROTEIN ARGO-RELATED"/>
    <property type="match status" value="1"/>
</dbReference>
<proteinExistence type="predicted"/>
<evidence type="ECO:0000256" key="1">
    <source>
        <dbReference type="ARBA" id="ARBA00004651"/>
    </source>
</evidence>
<dbReference type="PANTHER" id="PTHR30086">
    <property type="entry name" value="ARGININE EXPORTER PROTEIN ARGO"/>
    <property type="match status" value="1"/>
</dbReference>
<feature type="transmembrane region" description="Helical" evidence="6">
    <location>
        <begin position="6"/>
        <end position="26"/>
    </location>
</feature>
<dbReference type="KEGG" id="coh:EAV92_05590"/>
<evidence type="ECO:0000256" key="6">
    <source>
        <dbReference type="SAM" id="Phobius"/>
    </source>
</evidence>
<evidence type="ECO:0000313" key="8">
    <source>
        <dbReference type="Proteomes" id="UP000269097"/>
    </source>
</evidence>
<evidence type="ECO:0000313" key="7">
    <source>
        <dbReference type="EMBL" id="AYQ72088.1"/>
    </source>
</evidence>
<organism evidence="7 8">
    <name type="scientific">Cohnella candidum</name>
    <dbReference type="NCBI Taxonomy" id="2674991"/>
    <lineage>
        <taxon>Bacteria</taxon>
        <taxon>Bacillati</taxon>
        <taxon>Bacillota</taxon>
        <taxon>Bacilli</taxon>
        <taxon>Bacillales</taxon>
        <taxon>Paenibacillaceae</taxon>
        <taxon>Cohnella</taxon>
    </lineage>
</organism>
<reference evidence="7 8" key="1">
    <citation type="submission" date="2018-10" db="EMBL/GenBank/DDBJ databases">
        <title>Genome Sequence of Cohnella sp.</title>
        <authorList>
            <person name="Srinivasan S."/>
            <person name="Kim M.K."/>
        </authorList>
    </citation>
    <scope>NUCLEOTIDE SEQUENCE [LARGE SCALE GENOMIC DNA]</scope>
    <source>
        <strain evidence="7 8">18JY8-7</strain>
    </source>
</reference>
<dbReference type="Pfam" id="PF01810">
    <property type="entry name" value="LysE"/>
    <property type="match status" value="1"/>
</dbReference>
<comment type="subcellular location">
    <subcellularLocation>
        <location evidence="1">Cell membrane</location>
        <topology evidence="1">Multi-pass membrane protein</topology>
    </subcellularLocation>
</comment>
<keyword evidence="3 6" id="KW-0812">Transmembrane</keyword>
<evidence type="ECO:0000256" key="4">
    <source>
        <dbReference type="ARBA" id="ARBA00022989"/>
    </source>
</evidence>
<evidence type="ECO:0000256" key="3">
    <source>
        <dbReference type="ARBA" id="ARBA00022692"/>
    </source>
</evidence>
<dbReference type="GO" id="GO:0015171">
    <property type="term" value="F:amino acid transmembrane transporter activity"/>
    <property type="evidence" value="ECO:0007669"/>
    <property type="project" value="TreeGrafter"/>
</dbReference>
<dbReference type="GO" id="GO:0005886">
    <property type="term" value="C:plasma membrane"/>
    <property type="evidence" value="ECO:0007669"/>
    <property type="project" value="UniProtKB-SubCell"/>
</dbReference>
<dbReference type="RefSeq" id="WP_123040148.1">
    <property type="nucleotide sequence ID" value="NZ_CP033433.1"/>
</dbReference>
<evidence type="ECO:0000256" key="2">
    <source>
        <dbReference type="ARBA" id="ARBA00022475"/>
    </source>
</evidence>
<keyword evidence="5 6" id="KW-0472">Membrane</keyword>
<dbReference type="InterPro" id="IPR001123">
    <property type="entry name" value="LeuE-type"/>
</dbReference>
<keyword evidence="2" id="KW-1003">Cell membrane</keyword>
<protein>
    <submittedName>
        <fullName evidence="7">LysE family translocator</fullName>
    </submittedName>
</protein>
<name>A0A3G3JV13_9BACL</name>
<feature type="transmembrane region" description="Helical" evidence="6">
    <location>
        <begin position="182"/>
        <end position="202"/>
    </location>
</feature>
<keyword evidence="8" id="KW-1185">Reference proteome</keyword>
<dbReference type="AlphaFoldDB" id="A0A3G3JV13"/>
<feature type="transmembrane region" description="Helical" evidence="6">
    <location>
        <begin position="71"/>
        <end position="89"/>
    </location>
</feature>
<dbReference type="EMBL" id="CP033433">
    <property type="protein sequence ID" value="AYQ72088.1"/>
    <property type="molecule type" value="Genomic_DNA"/>
</dbReference>
<evidence type="ECO:0000256" key="5">
    <source>
        <dbReference type="ARBA" id="ARBA00023136"/>
    </source>
</evidence>
<dbReference type="Proteomes" id="UP000269097">
    <property type="component" value="Chromosome"/>
</dbReference>
<feature type="transmembrane region" description="Helical" evidence="6">
    <location>
        <begin position="148"/>
        <end position="170"/>
    </location>
</feature>
<feature type="transmembrane region" description="Helical" evidence="6">
    <location>
        <begin position="110"/>
        <end position="136"/>
    </location>
</feature>
<keyword evidence="4 6" id="KW-1133">Transmembrane helix</keyword>
<feature type="transmembrane region" description="Helical" evidence="6">
    <location>
        <begin position="38"/>
        <end position="59"/>
    </location>
</feature>
<sequence>MTPWLQGIVLGLSIAAPVGPIGLLCIRTTLSHGRLLGFLSGLGAATADGLYGAIAALGLTVVTQFLVGRSGWIQLVGALFLLYLAYRTFRAPIVEDGETIRSGGGRGYAATYFTTLFLTLTNPMTIVSFLGIFAGLNVSGDTGSALELVTGVFSGSALWWLLLCGIVGMVRRVVSRTAMRWLNLLSGSVLLIYGLASLYRLIV</sequence>